<accession>A0A831UDC2</accession>
<dbReference type="AlphaFoldDB" id="A0A831UDC2"/>
<organism evidence="3">
    <name type="scientific">Geobacter metallireducens</name>
    <dbReference type="NCBI Taxonomy" id="28232"/>
    <lineage>
        <taxon>Bacteria</taxon>
        <taxon>Pseudomonadati</taxon>
        <taxon>Thermodesulfobacteriota</taxon>
        <taxon>Desulfuromonadia</taxon>
        <taxon>Geobacterales</taxon>
        <taxon>Geobacteraceae</taxon>
        <taxon>Geobacter</taxon>
    </lineage>
</organism>
<protein>
    <submittedName>
        <fullName evidence="3">Glycosyltransferase</fullName>
    </submittedName>
</protein>
<keyword evidence="1 3" id="KW-0808">Transferase</keyword>
<feature type="domain" description="Glycosyl transferase family 1" evidence="2">
    <location>
        <begin position="203"/>
        <end position="334"/>
    </location>
</feature>
<sequence length="370" mass="41156">MRVLFQSRTTLFSVPGGDTVQVTRTAEALRAVGCQVDISTDLEPDLSDYDLVHLFNLMRPQEVCLQARNARRQGRRVALSTIYGPYVEFDRQARGGAAGLLAKVLPHPQLEYLKVAARAVKNREINRGTTWLLARGYRTLQADIVGMTDVFLPNSASEMVRVQSDFPAAVAKPHVVVPNAVDTKLFDPATVSVPHELSHYEGCVLSAARIEGRKCQLQLVRAMGDLPWKLVLIGKPAPNHHTYYEQVRREAGHNVEFIDQVGHERLAQYYRAAKVHCLVSWMETPGLSSLEAGAMGCNLVITDKGDTRDYFGDLAVYCEPDSVASIREAIVRAHEAAISPALRQHIVANFTWEKAAQRTMEGYERAFTTD</sequence>
<dbReference type="PANTHER" id="PTHR46401:SF2">
    <property type="entry name" value="GLYCOSYLTRANSFERASE WBBK-RELATED"/>
    <property type="match status" value="1"/>
</dbReference>
<name>A0A831UDC2_GEOME</name>
<gene>
    <name evidence="3" type="ORF">ENQ87_09605</name>
</gene>
<dbReference type="SUPFAM" id="SSF53756">
    <property type="entry name" value="UDP-Glycosyltransferase/glycogen phosphorylase"/>
    <property type="match status" value="1"/>
</dbReference>
<dbReference type="EMBL" id="DSOV01000043">
    <property type="protein sequence ID" value="HEN42615.1"/>
    <property type="molecule type" value="Genomic_DNA"/>
</dbReference>
<dbReference type="CDD" id="cd03801">
    <property type="entry name" value="GT4_PimA-like"/>
    <property type="match status" value="1"/>
</dbReference>
<evidence type="ECO:0000313" key="3">
    <source>
        <dbReference type="EMBL" id="HEN42615.1"/>
    </source>
</evidence>
<reference evidence="3" key="1">
    <citation type="journal article" date="2020" name="mSystems">
        <title>Genome- and Community-Level Interaction Insights into Carbon Utilization and Element Cycling Functions of Hydrothermarchaeota in Hydrothermal Sediment.</title>
        <authorList>
            <person name="Zhou Z."/>
            <person name="Liu Y."/>
            <person name="Xu W."/>
            <person name="Pan J."/>
            <person name="Luo Z.H."/>
            <person name="Li M."/>
        </authorList>
    </citation>
    <scope>NUCLEOTIDE SEQUENCE [LARGE SCALE GENOMIC DNA]</scope>
    <source>
        <strain evidence="3">SpSt-349</strain>
    </source>
</reference>
<dbReference type="GO" id="GO:0009103">
    <property type="term" value="P:lipopolysaccharide biosynthetic process"/>
    <property type="evidence" value="ECO:0007669"/>
    <property type="project" value="TreeGrafter"/>
</dbReference>
<dbReference type="InterPro" id="IPR001296">
    <property type="entry name" value="Glyco_trans_1"/>
</dbReference>
<dbReference type="GO" id="GO:0016757">
    <property type="term" value="F:glycosyltransferase activity"/>
    <property type="evidence" value="ECO:0007669"/>
    <property type="project" value="InterPro"/>
</dbReference>
<comment type="caution">
    <text evidence="3">The sequence shown here is derived from an EMBL/GenBank/DDBJ whole genome shotgun (WGS) entry which is preliminary data.</text>
</comment>
<evidence type="ECO:0000259" key="2">
    <source>
        <dbReference type="Pfam" id="PF00534"/>
    </source>
</evidence>
<dbReference type="PANTHER" id="PTHR46401">
    <property type="entry name" value="GLYCOSYLTRANSFERASE WBBK-RELATED"/>
    <property type="match status" value="1"/>
</dbReference>
<proteinExistence type="predicted"/>
<dbReference type="Gene3D" id="3.40.50.2000">
    <property type="entry name" value="Glycogen Phosphorylase B"/>
    <property type="match status" value="2"/>
</dbReference>
<dbReference type="Pfam" id="PF00534">
    <property type="entry name" value="Glycos_transf_1"/>
    <property type="match status" value="1"/>
</dbReference>
<evidence type="ECO:0000256" key="1">
    <source>
        <dbReference type="ARBA" id="ARBA00022679"/>
    </source>
</evidence>